<gene>
    <name evidence="2" type="ORF">LWI29_030799</name>
</gene>
<proteinExistence type="predicted"/>
<comment type="caution">
    <text evidence="2">The sequence shown here is derived from an EMBL/GenBank/DDBJ whole genome shotgun (WGS) entry which is preliminary data.</text>
</comment>
<reference evidence="2" key="2">
    <citation type="submission" date="2023-06" db="EMBL/GenBank/DDBJ databases">
        <authorList>
            <person name="Swenson N.G."/>
            <person name="Wegrzyn J.L."/>
            <person name="Mcevoy S.L."/>
        </authorList>
    </citation>
    <scope>NUCLEOTIDE SEQUENCE</scope>
    <source>
        <strain evidence="2">NS2018</strain>
        <tissue evidence="2">Leaf</tissue>
    </source>
</reference>
<evidence type="ECO:0000256" key="1">
    <source>
        <dbReference type="SAM" id="MobiDB-lite"/>
    </source>
</evidence>
<evidence type="ECO:0000313" key="3">
    <source>
        <dbReference type="Proteomes" id="UP001168877"/>
    </source>
</evidence>
<dbReference type="AlphaFoldDB" id="A0AA39TIM8"/>
<organism evidence="2 3">
    <name type="scientific">Acer saccharum</name>
    <name type="common">Sugar maple</name>
    <dbReference type="NCBI Taxonomy" id="4024"/>
    <lineage>
        <taxon>Eukaryota</taxon>
        <taxon>Viridiplantae</taxon>
        <taxon>Streptophyta</taxon>
        <taxon>Embryophyta</taxon>
        <taxon>Tracheophyta</taxon>
        <taxon>Spermatophyta</taxon>
        <taxon>Magnoliopsida</taxon>
        <taxon>eudicotyledons</taxon>
        <taxon>Gunneridae</taxon>
        <taxon>Pentapetalae</taxon>
        <taxon>rosids</taxon>
        <taxon>malvids</taxon>
        <taxon>Sapindales</taxon>
        <taxon>Sapindaceae</taxon>
        <taxon>Hippocastanoideae</taxon>
        <taxon>Acereae</taxon>
        <taxon>Acer</taxon>
    </lineage>
</organism>
<dbReference type="EMBL" id="JAUESC010000002">
    <property type="protein sequence ID" value="KAK0605795.1"/>
    <property type="molecule type" value="Genomic_DNA"/>
</dbReference>
<feature type="compositionally biased region" description="Basic and acidic residues" evidence="1">
    <location>
        <begin position="112"/>
        <end position="122"/>
    </location>
</feature>
<evidence type="ECO:0000313" key="2">
    <source>
        <dbReference type="EMBL" id="KAK0605795.1"/>
    </source>
</evidence>
<keyword evidence="3" id="KW-1185">Reference proteome</keyword>
<feature type="region of interest" description="Disordered" evidence="1">
    <location>
        <begin position="1"/>
        <end position="122"/>
    </location>
</feature>
<sequence>MQNPGEPPADKAATQTDGVACSRLKGKEKVGEPFEPVSLSHGTPLPRYVVNETNDAVAPEMPAPPKSIPVPSSTGGGAELRHPDSGSEDPAADLNTRGRRSGNEQGYSPNNQKRDYWSHPSSDEWRCRGSFSVSHLIGLVTWLSDRL</sequence>
<name>A0AA39TIM8_ACESA</name>
<reference evidence="2" key="1">
    <citation type="journal article" date="2022" name="Plant J.">
        <title>Strategies of tolerance reflected in two North American maple genomes.</title>
        <authorList>
            <person name="McEvoy S.L."/>
            <person name="Sezen U.U."/>
            <person name="Trouern-Trend A."/>
            <person name="McMahon S.M."/>
            <person name="Schaberg P.G."/>
            <person name="Yang J."/>
            <person name="Wegrzyn J.L."/>
            <person name="Swenson N.G."/>
        </authorList>
    </citation>
    <scope>NUCLEOTIDE SEQUENCE</scope>
    <source>
        <strain evidence="2">NS2018</strain>
    </source>
</reference>
<accession>A0AA39TIM8</accession>
<protein>
    <submittedName>
        <fullName evidence="2">Uncharacterized protein</fullName>
    </submittedName>
</protein>
<dbReference type="Proteomes" id="UP001168877">
    <property type="component" value="Unassembled WGS sequence"/>
</dbReference>